<dbReference type="InterPro" id="IPR003961">
    <property type="entry name" value="FN3_dom"/>
</dbReference>
<dbReference type="AlphaFoldDB" id="A0A087U5Y8"/>
<gene>
    <name evidence="2" type="ORF">X975_22054</name>
</gene>
<dbReference type="Gene3D" id="2.60.40.10">
    <property type="entry name" value="Immunoglobulins"/>
    <property type="match status" value="1"/>
</dbReference>
<organism evidence="2 3">
    <name type="scientific">Stegodyphus mimosarum</name>
    <name type="common">African social velvet spider</name>
    <dbReference type="NCBI Taxonomy" id="407821"/>
    <lineage>
        <taxon>Eukaryota</taxon>
        <taxon>Metazoa</taxon>
        <taxon>Ecdysozoa</taxon>
        <taxon>Arthropoda</taxon>
        <taxon>Chelicerata</taxon>
        <taxon>Arachnida</taxon>
        <taxon>Araneae</taxon>
        <taxon>Araneomorphae</taxon>
        <taxon>Entelegynae</taxon>
        <taxon>Eresoidea</taxon>
        <taxon>Eresidae</taxon>
        <taxon>Stegodyphus</taxon>
    </lineage>
</organism>
<proteinExistence type="predicted"/>
<dbReference type="SUPFAM" id="SSF49265">
    <property type="entry name" value="Fibronectin type III"/>
    <property type="match status" value="1"/>
</dbReference>
<dbReference type="EMBL" id="KK118345">
    <property type="protein sequence ID" value="KFM72777.1"/>
    <property type="molecule type" value="Genomic_DNA"/>
</dbReference>
<dbReference type="Pfam" id="PF00041">
    <property type="entry name" value="fn3"/>
    <property type="match status" value="1"/>
</dbReference>
<feature type="domain" description="Fibronectin type-III" evidence="1">
    <location>
        <begin position="1"/>
        <end position="61"/>
    </location>
</feature>
<accession>A0A087U5Y8</accession>
<dbReference type="InterPro" id="IPR036116">
    <property type="entry name" value="FN3_sf"/>
</dbReference>
<evidence type="ECO:0000313" key="2">
    <source>
        <dbReference type="EMBL" id="KFM72777.1"/>
    </source>
</evidence>
<dbReference type="STRING" id="407821.A0A087U5Y8"/>
<dbReference type="CDD" id="cd00063">
    <property type="entry name" value="FN3"/>
    <property type="match status" value="1"/>
</dbReference>
<dbReference type="PROSITE" id="PS50853">
    <property type="entry name" value="FN3"/>
    <property type="match status" value="1"/>
</dbReference>
<dbReference type="InterPro" id="IPR013783">
    <property type="entry name" value="Ig-like_fold"/>
</dbReference>
<keyword evidence="3" id="KW-1185">Reference proteome</keyword>
<sequence length="86" mass="9403">MSSSSESYTYKQVEHIPDKEQQSTYITGLQPFTKYDIVIKAYNSAGSGPKSSKIVGKTLETAPPTSPIVQIEGTTSSSIEISWKKD</sequence>
<dbReference type="OrthoDB" id="6431829at2759"/>
<evidence type="ECO:0000313" key="3">
    <source>
        <dbReference type="Proteomes" id="UP000054359"/>
    </source>
</evidence>
<evidence type="ECO:0000259" key="1">
    <source>
        <dbReference type="PROSITE" id="PS50853"/>
    </source>
</evidence>
<protein>
    <submittedName>
        <fullName evidence="2">Protein sidekick-2</fullName>
    </submittedName>
</protein>
<reference evidence="2 3" key="1">
    <citation type="submission" date="2013-11" db="EMBL/GenBank/DDBJ databases">
        <title>Genome sequencing of Stegodyphus mimosarum.</title>
        <authorList>
            <person name="Bechsgaard J."/>
        </authorList>
    </citation>
    <scope>NUCLEOTIDE SEQUENCE [LARGE SCALE GENOMIC DNA]</scope>
</reference>
<name>A0A087U5Y8_STEMI</name>
<feature type="non-terminal residue" evidence="2">
    <location>
        <position position="86"/>
    </location>
</feature>
<dbReference type="Proteomes" id="UP000054359">
    <property type="component" value="Unassembled WGS sequence"/>
</dbReference>